<proteinExistence type="predicted"/>
<accession>A0A6S6S9R3</accession>
<gene>
    <name evidence="1" type="ORF">HELGO_WM29329</name>
</gene>
<sequence length="37" mass="4310">MRGVEQGMSSKEVCVNEYPPLFQVNKAIDVEEIYNYE</sequence>
<reference evidence="1" key="1">
    <citation type="submission" date="2020-01" db="EMBL/GenBank/DDBJ databases">
        <authorList>
            <person name="Meier V. D."/>
            <person name="Meier V D."/>
        </authorList>
    </citation>
    <scope>NUCLEOTIDE SEQUENCE</scope>
    <source>
        <strain evidence="1">HLG_WM_MAG_10</strain>
    </source>
</reference>
<dbReference type="AlphaFoldDB" id="A0A6S6S9R3"/>
<dbReference type="EMBL" id="CACVAQ010000030">
    <property type="protein sequence ID" value="CAA6799373.1"/>
    <property type="molecule type" value="Genomic_DNA"/>
</dbReference>
<protein>
    <submittedName>
        <fullName evidence="1">Uncharacterized protein</fullName>
    </submittedName>
</protein>
<organism evidence="1">
    <name type="scientific">uncultured Aureispira sp</name>
    <dbReference type="NCBI Taxonomy" id="1331704"/>
    <lineage>
        <taxon>Bacteria</taxon>
        <taxon>Pseudomonadati</taxon>
        <taxon>Bacteroidota</taxon>
        <taxon>Saprospiria</taxon>
        <taxon>Saprospirales</taxon>
        <taxon>Saprospiraceae</taxon>
        <taxon>Aureispira</taxon>
        <taxon>environmental samples</taxon>
    </lineage>
</organism>
<evidence type="ECO:0000313" key="1">
    <source>
        <dbReference type="EMBL" id="CAA6799373.1"/>
    </source>
</evidence>
<name>A0A6S6S9R3_9BACT</name>